<dbReference type="EMBL" id="CAJPEX010000865">
    <property type="protein sequence ID" value="CAG0917452.1"/>
    <property type="molecule type" value="Genomic_DNA"/>
</dbReference>
<feature type="compositionally biased region" description="Pro residues" evidence="19">
    <location>
        <begin position="1450"/>
        <end position="1462"/>
    </location>
</feature>
<evidence type="ECO:0000256" key="16">
    <source>
        <dbReference type="ARBA" id="ARBA00048108"/>
    </source>
</evidence>
<dbReference type="InterPro" id="IPR041670">
    <property type="entry name" value="Znf-CCHC_6"/>
</dbReference>
<evidence type="ECO:0000259" key="20">
    <source>
        <dbReference type="PROSITE" id="PS50014"/>
    </source>
</evidence>
<feature type="compositionally biased region" description="Basic and acidic residues" evidence="19">
    <location>
        <begin position="1174"/>
        <end position="1201"/>
    </location>
</feature>
<feature type="repeat" description="MBT" evidence="18">
    <location>
        <begin position="911"/>
        <end position="1024"/>
    </location>
</feature>
<dbReference type="InterPro" id="IPR036741">
    <property type="entry name" value="TAFII-230_TBP-bd_sf"/>
</dbReference>
<dbReference type="SUPFAM" id="SSF63748">
    <property type="entry name" value="Tudor/PWWP/MBT"/>
    <property type="match status" value="3"/>
</dbReference>
<feature type="compositionally biased region" description="Basic and acidic residues" evidence="19">
    <location>
        <begin position="3310"/>
        <end position="3371"/>
    </location>
</feature>
<comment type="similarity">
    <text evidence="4">Belongs to the TAF1 family.</text>
</comment>
<evidence type="ECO:0000256" key="1">
    <source>
        <dbReference type="ARBA" id="ARBA00004123"/>
    </source>
</evidence>
<dbReference type="EMBL" id="OA882902">
    <property type="protein sequence ID" value="CAD7277300.1"/>
    <property type="molecule type" value="Genomic_DNA"/>
</dbReference>
<dbReference type="OrthoDB" id="5752at2759"/>
<feature type="compositionally biased region" description="Basic and acidic residues" evidence="19">
    <location>
        <begin position="1364"/>
        <end position="1377"/>
    </location>
</feature>
<dbReference type="InterPro" id="IPR013761">
    <property type="entry name" value="SAM/pointed_sf"/>
</dbReference>
<feature type="compositionally biased region" description="Polar residues" evidence="19">
    <location>
        <begin position="78"/>
        <end position="91"/>
    </location>
</feature>
<comment type="subcellular location">
    <subcellularLocation>
        <location evidence="1">Nucleus</location>
    </subcellularLocation>
</comment>
<dbReference type="PANTHER" id="PTHR13900:SF0">
    <property type="entry name" value="TRANSCRIPTION INITIATION FACTOR TFIID SUBUNIT 1"/>
    <property type="match status" value="1"/>
</dbReference>
<keyword evidence="10" id="KW-0539">Nucleus</keyword>
<evidence type="ECO:0000256" key="11">
    <source>
        <dbReference type="ARBA" id="ARBA00029814"/>
    </source>
</evidence>
<feature type="region of interest" description="Disordered" evidence="19">
    <location>
        <begin position="2430"/>
        <end position="2486"/>
    </location>
</feature>
<dbReference type="InterPro" id="IPR004092">
    <property type="entry name" value="Mbt"/>
</dbReference>
<feature type="compositionally biased region" description="Polar residues" evidence="19">
    <location>
        <begin position="3270"/>
        <end position="3293"/>
    </location>
</feature>
<comment type="similarity">
    <text evidence="3">Belongs to the Diphthine--ammonia ligase family.</text>
</comment>
<dbReference type="GO" id="GO:0016251">
    <property type="term" value="F:RNA polymerase II general transcription initiation factor activity"/>
    <property type="evidence" value="ECO:0007669"/>
    <property type="project" value="InterPro"/>
</dbReference>
<feature type="compositionally biased region" description="Polar residues" evidence="19">
    <location>
        <begin position="1153"/>
        <end position="1162"/>
    </location>
</feature>
<dbReference type="InterPro" id="IPR006175">
    <property type="entry name" value="YjgF/YER057c/UK114"/>
</dbReference>
<dbReference type="Gene3D" id="3.90.1490.10">
    <property type="entry name" value="putative n-type atp pyrophosphatase, domain 2"/>
    <property type="match status" value="1"/>
</dbReference>
<reference evidence="21" key="1">
    <citation type="submission" date="2020-11" db="EMBL/GenBank/DDBJ databases">
        <authorList>
            <person name="Tran Van P."/>
        </authorList>
    </citation>
    <scope>NUCLEOTIDE SEQUENCE</scope>
</reference>
<dbReference type="GO" id="GO:0005669">
    <property type="term" value="C:transcription factor TFIID complex"/>
    <property type="evidence" value="ECO:0007669"/>
    <property type="project" value="InterPro"/>
</dbReference>
<evidence type="ECO:0000256" key="19">
    <source>
        <dbReference type="SAM" id="MobiDB-lite"/>
    </source>
</evidence>
<dbReference type="Gene3D" id="2.30.30.140">
    <property type="match status" value="3"/>
</dbReference>
<dbReference type="SUPFAM" id="SSF47370">
    <property type="entry name" value="Bromodomain"/>
    <property type="match status" value="2"/>
</dbReference>
<dbReference type="Gene3D" id="3.40.50.620">
    <property type="entry name" value="HUPs"/>
    <property type="match status" value="1"/>
</dbReference>
<feature type="region of interest" description="Disordered" evidence="19">
    <location>
        <begin position="1656"/>
        <end position="1688"/>
    </location>
</feature>
<evidence type="ECO:0000256" key="9">
    <source>
        <dbReference type="ARBA" id="ARBA00023163"/>
    </source>
</evidence>
<feature type="region of interest" description="Disordered" evidence="19">
    <location>
        <begin position="924"/>
        <end position="947"/>
    </location>
</feature>
<evidence type="ECO:0000256" key="3">
    <source>
        <dbReference type="ARBA" id="ARBA00008496"/>
    </source>
</evidence>
<feature type="compositionally biased region" description="Basic and acidic residues" evidence="19">
    <location>
        <begin position="2603"/>
        <end position="2624"/>
    </location>
</feature>
<feature type="compositionally biased region" description="Basic residues" evidence="19">
    <location>
        <begin position="1136"/>
        <end position="1150"/>
    </location>
</feature>
<dbReference type="SMART" id="SM00561">
    <property type="entry name" value="MBT"/>
    <property type="match status" value="3"/>
</dbReference>
<protein>
    <recommendedName>
        <fullName evidence="6">Diphthine--ammonia ligase</fullName>
        <ecNumber evidence="5">6.3.1.14</ecNumber>
    </recommendedName>
    <alternativeName>
        <fullName evidence="12">ATP-binding domain-containing protein 4</fullName>
    </alternativeName>
    <alternativeName>
        <fullName evidence="11">Diphthamide synthase</fullName>
    </alternativeName>
    <alternativeName>
        <fullName evidence="13">Diphthamide synthetase</fullName>
    </alternativeName>
    <alternativeName>
        <fullName evidence="14">Protein DPH6 homolog</fullName>
    </alternativeName>
    <alternativeName>
        <fullName evidence="15">Transcription initiation factor TFIID subunit 1</fullName>
    </alternativeName>
</protein>
<feature type="compositionally biased region" description="Low complexity" evidence="19">
    <location>
        <begin position="3255"/>
        <end position="3264"/>
    </location>
</feature>
<dbReference type="EC" id="6.3.1.14" evidence="5"/>
<dbReference type="Pfam" id="PF01902">
    <property type="entry name" value="Diphthami_syn_2"/>
    <property type="match status" value="1"/>
</dbReference>
<evidence type="ECO:0000313" key="22">
    <source>
        <dbReference type="Proteomes" id="UP000678499"/>
    </source>
</evidence>
<feature type="compositionally biased region" description="Low complexity" evidence="19">
    <location>
        <begin position="2739"/>
        <end position="2749"/>
    </location>
</feature>
<dbReference type="GO" id="GO:0017178">
    <property type="term" value="F:diphthine-ammonia ligase activity"/>
    <property type="evidence" value="ECO:0007669"/>
    <property type="project" value="UniProtKB-EC"/>
</dbReference>
<evidence type="ECO:0000256" key="17">
    <source>
        <dbReference type="PROSITE-ProRule" id="PRU00035"/>
    </source>
</evidence>
<feature type="compositionally biased region" description="Low complexity" evidence="19">
    <location>
        <begin position="3226"/>
        <end position="3240"/>
    </location>
</feature>
<feature type="compositionally biased region" description="Acidic residues" evidence="19">
    <location>
        <begin position="1378"/>
        <end position="1395"/>
    </location>
</feature>
<comment type="pathway">
    <text evidence="2">Protein modification; peptidyl-diphthamide biosynthesis.</text>
</comment>
<dbReference type="Pfam" id="PF09247">
    <property type="entry name" value="TBP-binding"/>
    <property type="match status" value="1"/>
</dbReference>
<feature type="compositionally biased region" description="Pro residues" evidence="19">
    <location>
        <begin position="2725"/>
        <end position="2735"/>
    </location>
</feature>
<dbReference type="PANTHER" id="PTHR13900">
    <property type="entry name" value="TRANSCRIPTION INITIATION FACTOR TFIID"/>
    <property type="match status" value="1"/>
</dbReference>
<feature type="repeat" description="MBT" evidence="18">
    <location>
        <begin position="757"/>
        <end position="875"/>
    </location>
</feature>
<proteinExistence type="inferred from homology"/>
<dbReference type="GO" id="GO:0051123">
    <property type="term" value="P:RNA polymerase II preinitiation complex assembly"/>
    <property type="evidence" value="ECO:0007669"/>
    <property type="project" value="TreeGrafter"/>
</dbReference>
<dbReference type="CDD" id="cd06156">
    <property type="entry name" value="eu_AANH_C_2"/>
    <property type="match status" value="1"/>
</dbReference>
<dbReference type="CDD" id="cd01994">
    <property type="entry name" value="AANH_PF0828-like"/>
    <property type="match status" value="1"/>
</dbReference>
<keyword evidence="9" id="KW-0804">Transcription</keyword>
<dbReference type="CDD" id="cd05511">
    <property type="entry name" value="Bromo_TFIID"/>
    <property type="match status" value="1"/>
</dbReference>
<evidence type="ECO:0000256" key="7">
    <source>
        <dbReference type="ARBA" id="ARBA00023015"/>
    </source>
</evidence>
<feature type="compositionally biased region" description="Basic and acidic residues" evidence="19">
    <location>
        <begin position="924"/>
        <end position="934"/>
    </location>
</feature>
<dbReference type="FunFam" id="3.40.50.620:FF:000145">
    <property type="entry name" value="ATP-binding domain containing protein"/>
    <property type="match status" value="1"/>
</dbReference>
<dbReference type="InterPro" id="IPR014729">
    <property type="entry name" value="Rossmann-like_a/b/a_fold"/>
</dbReference>
<evidence type="ECO:0000256" key="18">
    <source>
        <dbReference type="PROSITE-ProRule" id="PRU00459"/>
    </source>
</evidence>
<dbReference type="Proteomes" id="UP000678499">
    <property type="component" value="Unassembled WGS sequence"/>
</dbReference>
<dbReference type="PRINTS" id="PR00503">
    <property type="entry name" value="BROMODOMAIN"/>
</dbReference>
<dbReference type="InterPro" id="IPR035959">
    <property type="entry name" value="RutC-like_sf"/>
</dbReference>
<keyword evidence="8 17" id="KW-0103">Bromodomain</keyword>
<comment type="catalytic activity">
    <reaction evidence="16">
        <text>diphthine-[translation elongation factor 2] + NH4(+) + ATP = diphthamide-[translation elongation factor 2] + AMP + diphosphate + H(+)</text>
        <dbReference type="Rhea" id="RHEA:19753"/>
        <dbReference type="Rhea" id="RHEA-COMP:10172"/>
        <dbReference type="Rhea" id="RHEA-COMP:10174"/>
        <dbReference type="ChEBI" id="CHEBI:15378"/>
        <dbReference type="ChEBI" id="CHEBI:16692"/>
        <dbReference type="ChEBI" id="CHEBI:28938"/>
        <dbReference type="ChEBI" id="CHEBI:30616"/>
        <dbReference type="ChEBI" id="CHEBI:33019"/>
        <dbReference type="ChEBI" id="CHEBI:82696"/>
        <dbReference type="ChEBI" id="CHEBI:456215"/>
        <dbReference type="EC" id="6.3.1.14"/>
    </reaction>
</comment>
<dbReference type="Pfam" id="PF01042">
    <property type="entry name" value="Ribonuc_L-PSP"/>
    <property type="match status" value="2"/>
</dbReference>
<feature type="region of interest" description="Disordered" evidence="19">
    <location>
        <begin position="67"/>
        <end position="91"/>
    </location>
</feature>
<feature type="region of interest" description="Disordered" evidence="19">
    <location>
        <begin position="1531"/>
        <end position="1551"/>
    </location>
</feature>
<evidence type="ECO:0000256" key="5">
    <source>
        <dbReference type="ARBA" id="ARBA00012089"/>
    </source>
</evidence>
<feature type="region of interest" description="Disordered" evidence="19">
    <location>
        <begin position="2710"/>
        <end position="2761"/>
    </location>
</feature>
<feature type="domain" description="Bromo" evidence="20">
    <location>
        <begin position="2918"/>
        <end position="2988"/>
    </location>
</feature>
<dbReference type="Pfam" id="PF02820">
    <property type="entry name" value="MBT"/>
    <property type="match status" value="3"/>
</dbReference>
<evidence type="ECO:0000256" key="13">
    <source>
        <dbReference type="ARBA" id="ARBA00031552"/>
    </source>
</evidence>
<dbReference type="Pfam" id="PF00439">
    <property type="entry name" value="Bromodomain"/>
    <property type="match status" value="2"/>
</dbReference>
<gene>
    <name evidence="21" type="ORF">NMOB1V02_LOCUS5035</name>
</gene>
<dbReference type="GO" id="GO:0017183">
    <property type="term" value="P:protein histidyl modification to diphthamide"/>
    <property type="evidence" value="ECO:0007669"/>
    <property type="project" value="UniProtKB-UniPathway"/>
</dbReference>
<dbReference type="InterPro" id="IPR022591">
    <property type="entry name" value="TAF1_HAT_dom"/>
</dbReference>
<keyword evidence="22" id="KW-1185">Reference proteome</keyword>
<keyword evidence="7" id="KW-0805">Transcription regulation</keyword>
<evidence type="ECO:0000256" key="2">
    <source>
        <dbReference type="ARBA" id="ARBA00005156"/>
    </source>
</evidence>
<dbReference type="GO" id="GO:0017025">
    <property type="term" value="F:TBP-class protein binding"/>
    <property type="evidence" value="ECO:0007669"/>
    <property type="project" value="InterPro"/>
</dbReference>
<dbReference type="Pfam" id="PF15288">
    <property type="entry name" value="zf-CCHC_6"/>
    <property type="match status" value="1"/>
</dbReference>
<dbReference type="Gene3D" id="3.30.1330.40">
    <property type="entry name" value="RutC-like"/>
    <property type="match status" value="2"/>
</dbReference>
<dbReference type="SMART" id="SM00297">
    <property type="entry name" value="BROMO"/>
    <property type="match status" value="2"/>
</dbReference>
<evidence type="ECO:0000256" key="14">
    <source>
        <dbReference type="ARBA" id="ARBA00032849"/>
    </source>
</evidence>
<sequence length="3371" mass="378277">MRGAMFDWASSGKESPPHPVPHRVIRTTLRVLYLVRKQNEDYRMLFRCLAGVVSLYVAKGGLKREAEEAGEADPPSFDVSSTNSSEDLKASHSNLKVSDEIDSYMYQTVGQTGVAKLAEAMALPLFSHTIRGSSLNTSLNYTPADGDEVEDLFELLKVVKESTNIEGVSVGAVLSDYQRIRVENVCDRLSLTPLAYLWQRDQEELLQSMIDVGIEAILIKVASMGLEPRKHLGKNLRAVKGDLKTLAIILSILNCSDEQEFVEDQKNTISPVGYIRFLKLSLEAKPYAGDDWLEKVPTPMIFVKGILAKDDAVTTAASFREISEPPVSDPFKMLVIRSSSGFFKMFMAVADGKIGRVLHQATEYLHSQDLSFSCVASVIMYVSKMTKYSAFNAKYASFFGSDPPPRACVEVPLPANLDALIEITVADEKPKVLLVRSVSHWAPAVIGPYSQCSHVGNTFYVAGQIGLVPGSMELIPGTVGKQSQLCLRHVNRILDAMVSEVEGRVYCGLCYVVNEEDIGVAEKTWKLEGGSAPELLDVLIVSALPRSALVEWHVKTWQCDANSVSFYGNAAWTSNVTSQPVEEQCFTVGSVVMPRDAAMTSSEYLPYENMDESSSDYSLEPDAVNQNSALSQGRNDPVKLKGPIAFAGDSDTDKIPISKEGRAKMKGAHLGSSQALNVSSTLVKNADKKVFLPKNNDSPDVIAQEALQQAIINRPIAEKNAMVMYEPPKIHILDESREYPDEEFRTGPFTFDLKGTYDWADGIGDEGFIAAPVSCFKHAPLSNIWEKISLGMKIEVPCYAHESVDEGIDEQDESYWIATVVRIQGYLAMVRYVGMPDPPDDPSVMTAGDFWVHLCSDEMKPVGWCAQRSKVLIPPPWLGEEDPGTWAHETSPNIKPVGWALKHLHDMEISREYLERIRYGLNDPRDAPENHFTDEPGSEDEDGPPDGVRDFLPGDKLECVDPLNANVIGSATVERVLPGRYLMIQMDWYLEEERARDAFCRHASSKYIFPCGFCQTNQIPLKPPVGCDEDCFSWKDYLEKTGLQAAPIALFQRKTYPHHGFEEGMRLECVDATDPRLICAATIVNVVQRLLRIHFDGWDEEYDMWIDCDSADIFPLGFCTLIGYPLQSPREGYEQKRKRVSGKRGRRRKGQPMSKTTINVQRSVRGVETVRGTSEPKEDSKSRSSREIVETVPREKEPEEKKIDSVLNFKEETQENEQPPQLTSAHEWTIAQVCQFLAQSDCGQFSQQFIEQASVSTMSEKIDGSRFLQLTINDLVKMTNKMGPALKISKLIEDINFKLNPALSHSDDFSDDEADGGLTGFLFGNIDNAGKLEQDSDLFDEESRLHLASLQKFGIGSLLREVVDSKPREDEPDKRLSEDEEDDFMYDDPDDEDPRDSDKHRKQKNVLSKKAAHKGADARDGPVQKLTSAVDYSDMDEIAEEDAESDAVLMPPPPPRTKPSPLAPLSSAGMDGHDDSHNKLNTPLAAMLPSKYADRNVTELFPEFRPNKVLRFSRLFGPGKPSSLPQIWRGVKRKKKRKTRVRHDSATNGTAADAEVHPWKFDFGSPPTSDQIYDNEDEFLRPMEFQDGNGYLGRKKDSNSPGVAPWRYGPAQLWFDMLDVPETGEGFNYGFKTKRKEKKYKQSWQSSILGRKRRRLGRMSSSVGLSIGEGESSDSDDEAVNNRDTSSESNVFPEDAFFMMNQINWEDDVIWNGDEVKNKKLQMKSNAAGWVPSSMMRTAQSLTLSQPVKASSGVPVPSSAGQKHGKDKNNLVQQDDGDDTWYSIFPVENEELIYRRWEDEVIWDAECMPKVPDPKVVTLDPNDENIILGIPDDVDPSTGESTEQVRTKTKIPHPHVRKSKMLLGRAGVIHQIEEDSPPPPPKSPDKDPYNMANDIFYQMKAEPNLKSTVGGTLIQHSIPVIELRAPFVPTHLGPIRLRAFHRPAIKRYSYGPLSTSSEHPVQCLASEIQRKAREREQERLASGGGEVFFMRTPDDLTAKDGELIFCEYSEEHPPLIMQVGMCTKMKNYYKRRAVKDLRPPDYKYGETAYVHTSPFLGSMHPGQSLQSLENNLYRAPIYEHPSAKTDFLIIRTRQGYYLRDVETLYCVGQQCPLYEVPGPNSKRANNFVRDFLQVFIFRLFWSSPDNPRRIKMDDIKRAFPSHSESSIRKRLKSCADFKRTGTDSNWWVQRPDFRLPTEEELRALVSPEQCCSYFSMIAAEQRLRDAGYGEKFLLIAQDDDDEDMQMKMEDEVKVAPWNTTRAYIQAAKNKCLLQLTGPADPTGCGEGFSYIRVPNKPQQNKEEVVQEKKTVTGTDADLRRLSLRDAKALLRKFKVPEEDIKKLSRWEVIDVVRTLSTEKAKAGEEGMTKFSRGNRFSIAEHQERYKEECQRIFELQNKVLGSSELLSSDEASSSDEDNSDMEDMSKNLEKMLTNKKTSSQLTREREEQERKELRKMLMEDSKKKQTPVGATEDSQQGDASAAPGRKLRITRTFRKSNGELFSRVETVRTPSVIDAYVKIRQTKDEAFIRQFAMPDDQQKEEMKREKRRIQEQLRRIKKNQERSGRLSDGAESESRDGLKLESFASSETTSSPQPPSAKKSVKKSKEDKEPKEIPQKASKAKSDLKLKCGACGQVGHMRTNKACPQYSGAGAIPSVAVAMTEAQEEELEKEAFNEDEHLVNVDGTKVTFSSSVLKQADELKRKSLLLKFPKKSVDSANQPASPTEASPPPAGPPPLLHVASSSIASPSGPAKKKRRLNSSQNLDYLKRIKKPAQRRRIDPLVALSTAFEDILKEMSGIKESAQFLYPVQAKLVPDYHRIISHPMDLQKIKENNRTRQYQSREEFLQDVTLLVHNSQLYNGPNHPLTHDAKELLKLCIQRIAEQEQKLMDLETSINPLLDANSKVALSFILDSILQNKIKIMPESYPFHKPVNKKNVKDYFSVIDEPMDLETIEKKIKDHKYLKGKAFLRDIELIYLNSAKYNGPESLFTQQAKKLVEAAKVYLHKYQEPLTDLELKIKSSMLKAGEASLMVEVDGSTGSEYEPSDDENARGPASFFEVKSEMLSGEDSRAMTDQDGGEFAGHHGDDVEVEDSYDPEAQLLLDFGRQNAVMPGNAHGGFDENQEAMYTQDSGLGASQHDSQENAQSDVWPQIQFLLVVALIAAISVGIGGSPVSQLSVPGQHGGQQQDFQRPGQVFDAQKQRTGFGQGDQHHPQQQQLPGGYGGQSGAGQQQHTAAGVQGQQSGQFRRDEGLVNPGQPQQQQQQQQHRQLDVNPQRQGQQNVPSAQHFPEQQLQRAQAVRVNKRSVVSQLKESSHNEEGMSGKDKLPATRSEGEGAKQDHKQHGEGHEHKQHHGEGHEAKQGHETAHHERKLN</sequence>
<feature type="compositionally biased region" description="Basic residues" evidence="19">
    <location>
        <begin position="1531"/>
        <end position="1541"/>
    </location>
</feature>
<dbReference type="Pfam" id="PF12157">
    <property type="entry name" value="DUF3591"/>
    <property type="match status" value="1"/>
</dbReference>
<evidence type="ECO:0000256" key="15">
    <source>
        <dbReference type="ARBA" id="ARBA00040102"/>
    </source>
</evidence>
<feature type="compositionally biased region" description="Acidic residues" evidence="19">
    <location>
        <begin position="1433"/>
        <end position="1445"/>
    </location>
</feature>
<dbReference type="InterPro" id="IPR040240">
    <property type="entry name" value="TAF1"/>
</dbReference>
<dbReference type="PROSITE" id="PS50014">
    <property type="entry name" value="BROMODOMAIN_2"/>
    <property type="match status" value="2"/>
</dbReference>
<feature type="region of interest" description="Disordered" evidence="19">
    <location>
        <begin position="1132"/>
        <end position="1201"/>
    </location>
</feature>
<feature type="compositionally biased region" description="Basic and acidic residues" evidence="19">
    <location>
        <begin position="2554"/>
        <end position="2565"/>
    </location>
</feature>
<evidence type="ECO:0000256" key="8">
    <source>
        <dbReference type="ARBA" id="ARBA00023117"/>
    </source>
</evidence>
<dbReference type="InterPro" id="IPR018359">
    <property type="entry name" value="Bromodomain_CS"/>
</dbReference>
<feature type="repeat" description="MBT" evidence="18">
    <location>
        <begin position="1032"/>
        <end position="1129"/>
    </location>
</feature>
<dbReference type="SUPFAM" id="SSF47769">
    <property type="entry name" value="SAM/Pointed domain"/>
    <property type="match status" value="1"/>
</dbReference>
<dbReference type="InterPro" id="IPR036427">
    <property type="entry name" value="Bromodomain-like_sf"/>
</dbReference>
<dbReference type="SUPFAM" id="SSF52402">
    <property type="entry name" value="Adenine nucleotide alpha hydrolases-like"/>
    <property type="match status" value="1"/>
</dbReference>
<dbReference type="GO" id="GO:0004402">
    <property type="term" value="F:histone acetyltransferase activity"/>
    <property type="evidence" value="ECO:0007669"/>
    <property type="project" value="InterPro"/>
</dbReference>
<dbReference type="InterPro" id="IPR001487">
    <property type="entry name" value="Bromodomain"/>
</dbReference>
<dbReference type="PROSITE" id="PS51079">
    <property type="entry name" value="MBT"/>
    <property type="match status" value="3"/>
</dbReference>
<evidence type="ECO:0000256" key="10">
    <source>
        <dbReference type="ARBA" id="ARBA00023242"/>
    </source>
</evidence>
<dbReference type="SUPFAM" id="SSF47055">
    <property type="entry name" value="TAF(II)230 TBP-binding fragment"/>
    <property type="match status" value="1"/>
</dbReference>
<accession>A0A7R9GE25</accession>
<evidence type="ECO:0000313" key="21">
    <source>
        <dbReference type="EMBL" id="CAD7277300.1"/>
    </source>
</evidence>
<feature type="region of interest" description="Disordered" evidence="19">
    <location>
        <begin position="1745"/>
        <end position="1778"/>
    </location>
</feature>
<feature type="region of interest" description="Disordered" evidence="19">
    <location>
        <begin position="3200"/>
        <end position="3371"/>
    </location>
</feature>
<evidence type="ECO:0000256" key="12">
    <source>
        <dbReference type="ARBA" id="ARBA00031202"/>
    </source>
</evidence>
<dbReference type="CDD" id="cd20100">
    <property type="entry name" value="MBT_dSfmbt-like_rpt4"/>
    <property type="match status" value="1"/>
</dbReference>
<evidence type="ECO:0000256" key="6">
    <source>
        <dbReference type="ARBA" id="ARBA00018426"/>
    </source>
</evidence>
<dbReference type="Gene3D" id="1.10.150.50">
    <property type="entry name" value="Transcription Factor, Ets-1"/>
    <property type="match status" value="1"/>
</dbReference>
<evidence type="ECO:0000256" key="4">
    <source>
        <dbReference type="ARBA" id="ARBA00009064"/>
    </source>
</evidence>
<dbReference type="InterPro" id="IPR009067">
    <property type="entry name" value="TAF_II_230-bd"/>
</dbReference>
<organism evidence="21">
    <name type="scientific">Notodromas monacha</name>
    <dbReference type="NCBI Taxonomy" id="399045"/>
    <lineage>
        <taxon>Eukaryota</taxon>
        <taxon>Metazoa</taxon>
        <taxon>Ecdysozoa</taxon>
        <taxon>Arthropoda</taxon>
        <taxon>Crustacea</taxon>
        <taxon>Oligostraca</taxon>
        <taxon>Ostracoda</taxon>
        <taxon>Podocopa</taxon>
        <taxon>Podocopida</taxon>
        <taxon>Cypridocopina</taxon>
        <taxon>Cypridoidea</taxon>
        <taxon>Cyprididae</taxon>
        <taxon>Notodromas</taxon>
    </lineage>
</organism>
<dbReference type="InterPro" id="IPR002761">
    <property type="entry name" value="Diphthami_syn_dom"/>
</dbReference>
<feature type="domain" description="Bromo" evidence="20">
    <location>
        <begin position="2795"/>
        <end position="2865"/>
    </location>
</feature>
<feature type="region of interest" description="Disordered" evidence="19">
    <location>
        <begin position="1364"/>
        <end position="1481"/>
    </location>
</feature>
<feature type="compositionally biased region" description="Basic and acidic residues" evidence="19">
    <location>
        <begin position="2442"/>
        <end position="2463"/>
    </location>
</feature>
<dbReference type="Gene3D" id="1.10.1100.10">
    <property type="entry name" value="TAFII-230 TBP-binding domain"/>
    <property type="match status" value="1"/>
</dbReference>
<dbReference type="Gene3D" id="1.20.920.10">
    <property type="entry name" value="Bromodomain-like"/>
    <property type="match status" value="2"/>
</dbReference>
<dbReference type="UniPathway" id="UPA00559"/>
<feature type="region of interest" description="Disordered" evidence="19">
    <location>
        <begin position="1828"/>
        <end position="1855"/>
    </location>
</feature>
<dbReference type="PROSITE" id="PS00633">
    <property type="entry name" value="BROMODOMAIN_1"/>
    <property type="match status" value="1"/>
</dbReference>
<name>A0A7R9GE25_9CRUS</name>
<dbReference type="SUPFAM" id="SSF55298">
    <property type="entry name" value="YjgF-like"/>
    <property type="match status" value="2"/>
</dbReference>
<feature type="region of interest" description="Disordered" evidence="19">
    <location>
        <begin position="1"/>
        <end position="21"/>
    </location>
</feature>
<dbReference type="GO" id="GO:0006355">
    <property type="term" value="P:regulation of DNA-templated transcription"/>
    <property type="evidence" value="ECO:0007669"/>
    <property type="project" value="InterPro"/>
</dbReference>
<feature type="region of interest" description="Disordered" evidence="19">
    <location>
        <begin position="2554"/>
        <end position="2624"/>
    </location>
</feature>